<feature type="transmembrane region" description="Helical" evidence="9">
    <location>
        <begin position="60"/>
        <end position="81"/>
    </location>
</feature>
<dbReference type="GO" id="GO:0006865">
    <property type="term" value="P:amino acid transport"/>
    <property type="evidence" value="ECO:0007669"/>
    <property type="project" value="UniProtKB-KW"/>
</dbReference>
<evidence type="ECO:0000313" key="14">
    <source>
        <dbReference type="Proteomes" id="UP000440066"/>
    </source>
</evidence>
<feature type="transmembrane region" description="Helical" evidence="9">
    <location>
        <begin position="185"/>
        <end position="206"/>
    </location>
</feature>
<dbReference type="CDD" id="cd06261">
    <property type="entry name" value="TM_PBP2"/>
    <property type="match status" value="1"/>
</dbReference>
<keyword evidence="5 9" id="KW-0812">Transmembrane</keyword>
<feature type="domain" description="ABC transmembrane type-1" evidence="10">
    <location>
        <begin position="15"/>
        <end position="203"/>
    </location>
</feature>
<evidence type="ECO:0000313" key="11">
    <source>
        <dbReference type="EMBL" id="MRI84722.1"/>
    </source>
</evidence>
<feature type="transmembrane region" description="Helical" evidence="9">
    <location>
        <begin position="17"/>
        <end position="39"/>
    </location>
</feature>
<evidence type="ECO:0000256" key="3">
    <source>
        <dbReference type="ARBA" id="ARBA00022448"/>
    </source>
</evidence>
<dbReference type="FunFam" id="1.10.3720.10:FF:000033">
    <property type="entry name" value="Polar amino acid ABC transporter permease"/>
    <property type="match status" value="1"/>
</dbReference>
<dbReference type="GO" id="GO:0022857">
    <property type="term" value="F:transmembrane transporter activity"/>
    <property type="evidence" value="ECO:0007669"/>
    <property type="project" value="InterPro"/>
</dbReference>
<evidence type="ECO:0000256" key="9">
    <source>
        <dbReference type="RuleBase" id="RU363032"/>
    </source>
</evidence>
<dbReference type="InterPro" id="IPR035906">
    <property type="entry name" value="MetI-like_sf"/>
</dbReference>
<dbReference type="InterPro" id="IPR000515">
    <property type="entry name" value="MetI-like"/>
</dbReference>
<comment type="caution">
    <text evidence="11">The sequence shown here is derived from an EMBL/GenBank/DDBJ whole genome shotgun (WGS) entry which is preliminary data.</text>
</comment>
<dbReference type="SUPFAM" id="SSF161098">
    <property type="entry name" value="MetI-like"/>
    <property type="match status" value="1"/>
</dbReference>
<reference evidence="11 13" key="2">
    <citation type="submission" date="2019-11" db="EMBL/GenBank/DDBJ databases">
        <title>Characterisation of Fundicoccus ignavus gen. nov. sp. nov., a novel genus of the family Aerococcaceae isolated from bulk tank milk.</title>
        <authorList>
            <person name="Siebert A."/>
            <person name="Huptas C."/>
            <person name="Wenning M."/>
            <person name="Scherer S."/>
            <person name="Doll E.V."/>
        </authorList>
    </citation>
    <scope>NUCLEOTIDE SEQUENCE [LARGE SCALE GENOMIC DNA]</scope>
    <source>
        <strain evidence="11 13">WS4759</strain>
    </source>
</reference>
<comment type="similarity">
    <text evidence="2">Belongs to the binding-protein-dependent transport system permease family. HisMQ subfamily.</text>
</comment>
<keyword evidence="4" id="KW-1003">Cell membrane</keyword>
<organism evidence="11 13">
    <name type="scientific">Fundicoccus ignavus</name>
    <dbReference type="NCBI Taxonomy" id="2664442"/>
    <lineage>
        <taxon>Bacteria</taxon>
        <taxon>Bacillati</taxon>
        <taxon>Bacillota</taxon>
        <taxon>Bacilli</taxon>
        <taxon>Lactobacillales</taxon>
        <taxon>Aerococcaceae</taxon>
        <taxon>Fundicoccus</taxon>
    </lineage>
</organism>
<dbReference type="NCBIfam" id="TIGR01726">
    <property type="entry name" value="HEQRo_perm_3TM"/>
    <property type="match status" value="1"/>
</dbReference>
<dbReference type="GO" id="GO:0043190">
    <property type="term" value="C:ATP-binding cassette (ABC) transporter complex"/>
    <property type="evidence" value="ECO:0007669"/>
    <property type="project" value="InterPro"/>
</dbReference>
<evidence type="ECO:0000256" key="7">
    <source>
        <dbReference type="ARBA" id="ARBA00022989"/>
    </source>
</evidence>
<accession>A0A6I2GFY8</accession>
<keyword evidence="6" id="KW-0029">Amino-acid transport</keyword>
<proteinExistence type="inferred from homology"/>
<dbReference type="Pfam" id="PF00528">
    <property type="entry name" value="BPD_transp_1"/>
    <property type="match status" value="1"/>
</dbReference>
<evidence type="ECO:0000256" key="4">
    <source>
        <dbReference type="ARBA" id="ARBA00022475"/>
    </source>
</evidence>
<evidence type="ECO:0000256" key="1">
    <source>
        <dbReference type="ARBA" id="ARBA00004651"/>
    </source>
</evidence>
<dbReference type="EMBL" id="WJQT01000015">
    <property type="protein sequence ID" value="MRJ47864.1"/>
    <property type="molecule type" value="Genomic_DNA"/>
</dbReference>
<dbReference type="PANTHER" id="PTHR30614:SF20">
    <property type="entry name" value="GLUTAMINE TRANSPORT SYSTEM PERMEASE PROTEIN GLNP"/>
    <property type="match status" value="1"/>
</dbReference>
<gene>
    <name evidence="12" type="ORF">GF867_09845</name>
    <name evidence="11" type="ORF">GIY09_02265</name>
</gene>
<dbReference type="Gene3D" id="1.10.3720.10">
    <property type="entry name" value="MetI-like"/>
    <property type="match status" value="1"/>
</dbReference>
<keyword evidence="3 9" id="KW-0813">Transport</keyword>
<sequence>MEIIQEYLPLFMRGAQYTILLSFTVVILSLPFGALLALARISNNKLLSSLARVYTEIIRGTPLLVQVYLVYFGLPMLGIYLEDFPSAVLAVTINSVAYMSEIMRSGIQSIDPGQTEAARALGLPQWVTFRKVIMPQAVKNILPAIGNEFAVLIKETSIVSVLGIKDLMFASDTVRGATYTTFTPLLFTALVYFIMVFTISTLMNLLEKRLAKSDR</sequence>
<dbReference type="RefSeq" id="WP_153832930.1">
    <property type="nucleotide sequence ID" value="NZ_WJQS01000002.1"/>
</dbReference>
<evidence type="ECO:0000256" key="6">
    <source>
        <dbReference type="ARBA" id="ARBA00022970"/>
    </source>
</evidence>
<evidence type="ECO:0000313" key="12">
    <source>
        <dbReference type="EMBL" id="MRJ47864.1"/>
    </source>
</evidence>
<dbReference type="Proteomes" id="UP000430975">
    <property type="component" value="Unassembled WGS sequence"/>
</dbReference>
<evidence type="ECO:0000313" key="13">
    <source>
        <dbReference type="Proteomes" id="UP000430975"/>
    </source>
</evidence>
<comment type="subcellular location">
    <subcellularLocation>
        <location evidence="1 9">Cell membrane</location>
        <topology evidence="1 9">Multi-pass membrane protein</topology>
    </subcellularLocation>
</comment>
<keyword evidence="13" id="KW-1185">Reference proteome</keyword>
<evidence type="ECO:0000256" key="5">
    <source>
        <dbReference type="ARBA" id="ARBA00022692"/>
    </source>
</evidence>
<dbReference type="EMBL" id="WJQS01000002">
    <property type="protein sequence ID" value="MRI84722.1"/>
    <property type="molecule type" value="Genomic_DNA"/>
</dbReference>
<protein>
    <submittedName>
        <fullName evidence="11">ABC transporter permease subunit</fullName>
    </submittedName>
</protein>
<name>A0A6I2GFY8_9LACT</name>
<reference evidence="12 14" key="1">
    <citation type="submission" date="2019-11" db="EMBL/GenBank/DDBJ databases">
        <title>Characterisation of Fundicoccus ignavus gen. nov. sp. nov., a novel genus of the family Aerococcaceae from bulk tank milk.</title>
        <authorList>
            <person name="Siebert A."/>
            <person name="Huptas C."/>
            <person name="Wenning M."/>
            <person name="Scherer S."/>
            <person name="Doll E.V."/>
        </authorList>
    </citation>
    <scope>NUCLEOTIDE SEQUENCE [LARGE SCALE GENOMIC DNA]</scope>
    <source>
        <strain evidence="12 14">DSM 109652</strain>
    </source>
</reference>
<evidence type="ECO:0000256" key="2">
    <source>
        <dbReference type="ARBA" id="ARBA00010072"/>
    </source>
</evidence>
<dbReference type="Proteomes" id="UP000440066">
    <property type="component" value="Unassembled WGS sequence"/>
</dbReference>
<dbReference type="InterPro" id="IPR010065">
    <property type="entry name" value="AA_ABC_transptr_permease_3TM"/>
</dbReference>
<dbReference type="PROSITE" id="PS50928">
    <property type="entry name" value="ABC_TM1"/>
    <property type="match status" value="1"/>
</dbReference>
<evidence type="ECO:0000259" key="10">
    <source>
        <dbReference type="PROSITE" id="PS50928"/>
    </source>
</evidence>
<dbReference type="AlphaFoldDB" id="A0A6I2GFY8"/>
<dbReference type="InterPro" id="IPR043429">
    <property type="entry name" value="ArtM/GltK/GlnP/TcyL/YhdX-like"/>
</dbReference>
<evidence type="ECO:0000256" key="8">
    <source>
        <dbReference type="ARBA" id="ARBA00023136"/>
    </source>
</evidence>
<keyword evidence="8 9" id="KW-0472">Membrane</keyword>
<keyword evidence="7 9" id="KW-1133">Transmembrane helix</keyword>
<dbReference type="PANTHER" id="PTHR30614">
    <property type="entry name" value="MEMBRANE COMPONENT OF AMINO ACID ABC TRANSPORTER"/>
    <property type="match status" value="1"/>
</dbReference>